<dbReference type="EMBL" id="VSDO01000005">
    <property type="protein sequence ID" value="TYA10491.1"/>
    <property type="molecule type" value="Genomic_DNA"/>
</dbReference>
<comment type="caution">
    <text evidence="1">The sequence shown here is derived from an EMBL/GenBank/DDBJ whole genome shotgun (WGS) entry which is preliminary data.</text>
</comment>
<organism evidence="1 2">
    <name type="scientific">Paenibacillus faecis</name>
    <dbReference type="NCBI Taxonomy" id="862114"/>
    <lineage>
        <taxon>Bacteria</taxon>
        <taxon>Bacillati</taxon>
        <taxon>Bacillota</taxon>
        <taxon>Bacilli</taxon>
        <taxon>Bacillales</taxon>
        <taxon>Paenibacillaceae</taxon>
        <taxon>Paenibacillus</taxon>
    </lineage>
</organism>
<dbReference type="AlphaFoldDB" id="A0A5D0CKY0"/>
<name>A0A5D0CKY0_9BACL</name>
<gene>
    <name evidence="1" type="ORF">FRY98_22000</name>
</gene>
<keyword evidence="2" id="KW-1185">Reference proteome</keyword>
<dbReference type="Proteomes" id="UP000325218">
    <property type="component" value="Unassembled WGS sequence"/>
</dbReference>
<evidence type="ECO:0000313" key="1">
    <source>
        <dbReference type="EMBL" id="TYA10491.1"/>
    </source>
</evidence>
<sequence>MNSELEGALELLKREWEQAEDWLDMAFHAPDELERAQVGYAIDPEGRSLASREEGAWQPEWVVIGYTPLVGDPIIVDLGEARQPVSYLMHGMGEWGAGSYIAGSIGQLQKALEKVNRWIAEKKGQGQKQGQEDNRKLPIPVTRSELDKLVAEIVAEDEYADVEIWKMMLAPAYDAAETYEEDLIGQVRNLLAQGNGIQEIAALLQIPIKQAYGYYKRTRP</sequence>
<accession>A0A5D0CKY0</accession>
<evidence type="ECO:0000313" key="2">
    <source>
        <dbReference type="Proteomes" id="UP000325218"/>
    </source>
</evidence>
<protein>
    <recommendedName>
        <fullName evidence="3">SMI1/KNR4 family protein</fullName>
    </recommendedName>
</protein>
<evidence type="ECO:0008006" key="3">
    <source>
        <dbReference type="Google" id="ProtNLM"/>
    </source>
</evidence>
<reference evidence="1 2" key="1">
    <citation type="submission" date="2019-08" db="EMBL/GenBank/DDBJ databases">
        <title>Genome sequencing of Paenibacillus faecis DSM 23593(T).</title>
        <authorList>
            <person name="Kook J.-K."/>
            <person name="Park S.-N."/>
            <person name="Lim Y.K."/>
        </authorList>
    </citation>
    <scope>NUCLEOTIDE SEQUENCE [LARGE SCALE GENOMIC DNA]</scope>
    <source>
        <strain evidence="1 2">DSM 23593</strain>
    </source>
</reference>
<proteinExistence type="predicted"/>